<organism evidence="1 2">
    <name type="scientific">Elysia marginata</name>
    <dbReference type="NCBI Taxonomy" id="1093978"/>
    <lineage>
        <taxon>Eukaryota</taxon>
        <taxon>Metazoa</taxon>
        <taxon>Spiralia</taxon>
        <taxon>Lophotrochozoa</taxon>
        <taxon>Mollusca</taxon>
        <taxon>Gastropoda</taxon>
        <taxon>Heterobranchia</taxon>
        <taxon>Euthyneura</taxon>
        <taxon>Panpulmonata</taxon>
        <taxon>Sacoglossa</taxon>
        <taxon>Placobranchoidea</taxon>
        <taxon>Plakobranchidae</taxon>
        <taxon>Elysia</taxon>
    </lineage>
</organism>
<protein>
    <submittedName>
        <fullName evidence="1">Uncharacterized protein</fullName>
    </submittedName>
</protein>
<sequence>MTDKSSLGLASCLASSGNTEDQQAQVGILGVYISSQKCSLPQVTFFRGTVPERHSLEVVQFPHCRRQTKGSNKTKKLEIHHSDCKDIPGAGFTTRFCCRLEMSQGTWRRRTKCWPGCLHLNCLYLSSK</sequence>
<dbReference type="EMBL" id="BMAT01007256">
    <property type="protein sequence ID" value="GFR60941.1"/>
    <property type="molecule type" value="Genomic_DNA"/>
</dbReference>
<accession>A0AAV4EKC2</accession>
<gene>
    <name evidence="1" type="ORF">ElyMa_003544600</name>
</gene>
<dbReference type="AlphaFoldDB" id="A0AAV4EKC2"/>
<keyword evidence="2" id="KW-1185">Reference proteome</keyword>
<evidence type="ECO:0000313" key="1">
    <source>
        <dbReference type="EMBL" id="GFR60941.1"/>
    </source>
</evidence>
<evidence type="ECO:0000313" key="2">
    <source>
        <dbReference type="Proteomes" id="UP000762676"/>
    </source>
</evidence>
<dbReference type="Proteomes" id="UP000762676">
    <property type="component" value="Unassembled WGS sequence"/>
</dbReference>
<comment type="caution">
    <text evidence="1">The sequence shown here is derived from an EMBL/GenBank/DDBJ whole genome shotgun (WGS) entry which is preliminary data.</text>
</comment>
<reference evidence="1 2" key="1">
    <citation type="journal article" date="2021" name="Elife">
        <title>Chloroplast acquisition without the gene transfer in kleptoplastic sea slugs, Plakobranchus ocellatus.</title>
        <authorList>
            <person name="Maeda T."/>
            <person name="Takahashi S."/>
            <person name="Yoshida T."/>
            <person name="Shimamura S."/>
            <person name="Takaki Y."/>
            <person name="Nagai Y."/>
            <person name="Toyoda A."/>
            <person name="Suzuki Y."/>
            <person name="Arimoto A."/>
            <person name="Ishii H."/>
            <person name="Satoh N."/>
            <person name="Nishiyama T."/>
            <person name="Hasebe M."/>
            <person name="Maruyama T."/>
            <person name="Minagawa J."/>
            <person name="Obokata J."/>
            <person name="Shigenobu S."/>
        </authorList>
    </citation>
    <scope>NUCLEOTIDE SEQUENCE [LARGE SCALE GENOMIC DNA]</scope>
</reference>
<name>A0AAV4EKC2_9GAST</name>
<proteinExistence type="predicted"/>